<keyword evidence="2" id="KW-1185">Reference proteome</keyword>
<gene>
    <name evidence="1" type="ORF">ACFO6W_07550</name>
</gene>
<name>A0ABV9KUA5_9BACT</name>
<sequence>MKSIVTIEMTLHYKEIPGIIKRLQYVEYTVNVDGKEVCHIKSAPDVWVKSNHPLREFELWLLGEQAEGGSTGNMQIDHKAIEQISQYYALDYKILRDMLGWKKAMRLFLRAKYNSLSGHIYKRRNNILHLNIFFHHFFKK</sequence>
<proteinExistence type="predicted"/>
<organism evidence="1 2">
    <name type="scientific">Dysgonomonas termitidis</name>
    <dbReference type="NCBI Taxonomy" id="1516126"/>
    <lineage>
        <taxon>Bacteria</taxon>
        <taxon>Pseudomonadati</taxon>
        <taxon>Bacteroidota</taxon>
        <taxon>Bacteroidia</taxon>
        <taxon>Bacteroidales</taxon>
        <taxon>Dysgonomonadaceae</taxon>
        <taxon>Dysgonomonas</taxon>
    </lineage>
</organism>
<evidence type="ECO:0000313" key="1">
    <source>
        <dbReference type="EMBL" id="MFC4673543.1"/>
    </source>
</evidence>
<evidence type="ECO:0000313" key="2">
    <source>
        <dbReference type="Proteomes" id="UP001596023"/>
    </source>
</evidence>
<dbReference type="Proteomes" id="UP001596023">
    <property type="component" value="Unassembled WGS sequence"/>
</dbReference>
<accession>A0ABV9KUA5</accession>
<comment type="caution">
    <text evidence="1">The sequence shown here is derived from an EMBL/GenBank/DDBJ whole genome shotgun (WGS) entry which is preliminary data.</text>
</comment>
<dbReference type="RefSeq" id="WP_379994923.1">
    <property type="nucleotide sequence ID" value="NZ_JBHSGN010000058.1"/>
</dbReference>
<dbReference type="EMBL" id="JBHSGN010000058">
    <property type="protein sequence ID" value="MFC4673543.1"/>
    <property type="molecule type" value="Genomic_DNA"/>
</dbReference>
<protein>
    <submittedName>
        <fullName evidence="1">Uncharacterized protein</fullName>
    </submittedName>
</protein>
<reference evidence="2" key="1">
    <citation type="journal article" date="2019" name="Int. J. Syst. Evol. Microbiol.">
        <title>The Global Catalogue of Microorganisms (GCM) 10K type strain sequencing project: providing services to taxonomists for standard genome sequencing and annotation.</title>
        <authorList>
            <consortium name="The Broad Institute Genomics Platform"/>
            <consortium name="The Broad Institute Genome Sequencing Center for Infectious Disease"/>
            <person name="Wu L."/>
            <person name="Ma J."/>
        </authorList>
    </citation>
    <scope>NUCLEOTIDE SEQUENCE [LARGE SCALE GENOMIC DNA]</scope>
    <source>
        <strain evidence="2">CCUG 66188</strain>
    </source>
</reference>